<dbReference type="InterPro" id="IPR011009">
    <property type="entry name" value="Kinase-like_dom_sf"/>
</dbReference>
<dbReference type="Gene3D" id="3.30.200.20">
    <property type="entry name" value="Phosphorylase Kinase, domain 1"/>
    <property type="match status" value="1"/>
</dbReference>
<evidence type="ECO:0000313" key="10">
    <source>
        <dbReference type="EMBL" id="RXM99565.1"/>
    </source>
</evidence>
<feature type="compositionally biased region" description="Polar residues" evidence="8">
    <location>
        <begin position="837"/>
        <end position="847"/>
    </location>
</feature>
<evidence type="ECO:0000256" key="6">
    <source>
        <dbReference type="ARBA" id="ARBA00022840"/>
    </source>
</evidence>
<evidence type="ECO:0000256" key="3">
    <source>
        <dbReference type="ARBA" id="ARBA00022679"/>
    </source>
</evidence>
<name>A0A662YTU6_ACIRT</name>
<dbReference type="Proteomes" id="UP000289886">
    <property type="component" value="Unassembled WGS sequence"/>
</dbReference>
<evidence type="ECO:0000256" key="7">
    <source>
        <dbReference type="PROSITE-ProRule" id="PRU10141"/>
    </source>
</evidence>
<keyword evidence="6 7" id="KW-0067">ATP-binding</keyword>
<dbReference type="GO" id="GO:0035556">
    <property type="term" value="P:intracellular signal transduction"/>
    <property type="evidence" value="ECO:0007669"/>
    <property type="project" value="TreeGrafter"/>
</dbReference>
<organism evidence="10 11">
    <name type="scientific">Acipenser ruthenus</name>
    <name type="common">Sterlet sturgeon</name>
    <dbReference type="NCBI Taxonomy" id="7906"/>
    <lineage>
        <taxon>Eukaryota</taxon>
        <taxon>Metazoa</taxon>
        <taxon>Chordata</taxon>
        <taxon>Craniata</taxon>
        <taxon>Vertebrata</taxon>
        <taxon>Euteleostomi</taxon>
        <taxon>Actinopterygii</taxon>
        <taxon>Chondrostei</taxon>
        <taxon>Acipenseriformes</taxon>
        <taxon>Acipenseridae</taxon>
        <taxon>Acipenser</taxon>
    </lineage>
</organism>
<evidence type="ECO:0000259" key="9">
    <source>
        <dbReference type="PROSITE" id="PS50011"/>
    </source>
</evidence>
<dbReference type="Gene3D" id="1.10.510.10">
    <property type="entry name" value="Transferase(Phosphotransferase) domain 1"/>
    <property type="match status" value="2"/>
</dbReference>
<feature type="region of interest" description="Disordered" evidence="8">
    <location>
        <begin position="783"/>
        <end position="980"/>
    </location>
</feature>
<evidence type="ECO:0000256" key="4">
    <source>
        <dbReference type="ARBA" id="ARBA00022741"/>
    </source>
</evidence>
<keyword evidence="4 7" id="KW-0547">Nucleotide-binding</keyword>
<comment type="caution">
    <text evidence="10">The sequence shown here is derived from an EMBL/GenBank/DDBJ whole genome shotgun (WGS) entry which is preliminary data.</text>
</comment>
<feature type="compositionally biased region" description="Basic residues" evidence="8">
    <location>
        <begin position="930"/>
        <end position="941"/>
    </location>
</feature>
<keyword evidence="11" id="KW-1185">Reference proteome</keyword>
<dbReference type="FunFam" id="3.30.200.20:FF:000042">
    <property type="entry name" value="Aurora kinase A"/>
    <property type="match status" value="1"/>
</dbReference>
<sequence>MVRKECLASPPLPASSSPRGETAAETRKVPVKKHHHNHNLKHRYDLLETLGKGTYGKVKKGIERFSGRVVAIKLIRKDKIKDEQDMVHIRREIEIMSSLRHPHIISIYEVFSRALIRGGSVSRSGCQSTAHSLRNMFNLKAQIEHGVQSEGTRSGLFSSDSQLRSCQWNGVQSGLSSDHRLNMEFNLKAHDRVCSVLTLSSDHVSGMEFNLKAHDRVCSVLTLSSDHVSGMEFNLKAHVRVCSVLTLSSDHVSGMEFNLKAHVRVCSVLTLSSDHVSGMEFNLKAHVRVCSVLTLSSDHVSGMEFNLKAHVRVCSVLTLSSDHVSGMEFNLKAHVRVCSVLTLSSDHVSGMEFNLKAHVRVCSVLTLSSDHVSGMEFNLKAHVRVCSVLTLSSDHVSGMEFNLKAHDRVCSVLTLSSDHVSGMEFNLKAHDRVCSVLTLSSDHVSGMEFNLKAHDRVCSVLTLSSDHVSGMEFNLKAHDRVCSVLTLSSDHVSGMEFNLKAHDRVCSVLTLRSDHVSGMEFNLKAHDRVCSVLTLSSDHVSGMEFNLKAHDRVCSVLTLSSDHVSGMEFNLKNQVTLCSSYGTEGVFENKDKIVIVMEYASKGELYDYISERRSLSERETRHFFRQIVSAVHYCHKIADFGLSNLYHKDRLLQTFCGSPLYASPEIVNGRPYRGPEVDSWALGVLLYTLVYGTMPFDGGDHKNLIRQISSGEYREPTQSSDARGLIRWMLMVNPDRRATVEDIANHWWVNWGCSRSVCDCDSLREAGSPLLARFIDWQHRSSGLQPELENKPGKPLTAARQRSVRKSKKENDMARSLDDEDKPGLKRPKGILKTRTPGEQSSHSTGATEAAVSCQELDPSSTLEQDKASGASPPKMAAGKSTTMPKKGILKKTQQQRESGYYSSPEGSESSEQLGGGGESPRTNSAAKRALGRKGILKRNGKYSTTGTLPAMAGAGESSAEGPSSPGLSRSLSRPSSVVSDDSILSNESFDLLDWPAGVGSGAGGGRARIRSCVSADNLLQVGDFGRLQATPQQHRGKFYRGGRQLEGDSGSFSLLVDMDDMTQVYQQALEITGNLT</sequence>
<dbReference type="PROSITE" id="PS00107">
    <property type="entry name" value="PROTEIN_KINASE_ATP"/>
    <property type="match status" value="1"/>
</dbReference>
<evidence type="ECO:0000256" key="1">
    <source>
        <dbReference type="ARBA" id="ARBA00012513"/>
    </source>
</evidence>
<keyword evidence="3" id="KW-0808">Transferase</keyword>
<dbReference type="GO" id="GO:0000226">
    <property type="term" value="P:microtubule cytoskeleton organization"/>
    <property type="evidence" value="ECO:0007669"/>
    <property type="project" value="TreeGrafter"/>
</dbReference>
<dbReference type="InterPro" id="IPR017441">
    <property type="entry name" value="Protein_kinase_ATP_BS"/>
</dbReference>
<dbReference type="PANTHER" id="PTHR24346">
    <property type="entry name" value="MAP/MICROTUBULE AFFINITY-REGULATING KINASE"/>
    <property type="match status" value="1"/>
</dbReference>
<dbReference type="InterPro" id="IPR000719">
    <property type="entry name" value="Prot_kinase_dom"/>
</dbReference>
<proteinExistence type="predicted"/>
<dbReference type="EMBL" id="SCEB01000347">
    <property type="protein sequence ID" value="RXM99565.1"/>
    <property type="molecule type" value="Genomic_DNA"/>
</dbReference>
<dbReference type="GO" id="GO:0005524">
    <property type="term" value="F:ATP binding"/>
    <property type="evidence" value="ECO:0007669"/>
    <property type="project" value="UniProtKB-UniRule"/>
</dbReference>
<dbReference type="GO" id="GO:0050321">
    <property type="term" value="F:tau-protein kinase activity"/>
    <property type="evidence" value="ECO:0007669"/>
    <property type="project" value="TreeGrafter"/>
</dbReference>
<keyword evidence="5 10" id="KW-0418">Kinase</keyword>
<feature type="compositionally biased region" description="Low complexity" evidence="8">
    <location>
        <begin position="950"/>
        <end position="980"/>
    </location>
</feature>
<dbReference type="EC" id="2.7.11.1" evidence="1"/>
<dbReference type="PROSITE" id="PS50011">
    <property type="entry name" value="PROTEIN_KINASE_DOM"/>
    <property type="match status" value="1"/>
</dbReference>
<evidence type="ECO:0000313" key="11">
    <source>
        <dbReference type="Proteomes" id="UP000289886"/>
    </source>
</evidence>
<evidence type="ECO:0000256" key="5">
    <source>
        <dbReference type="ARBA" id="ARBA00022777"/>
    </source>
</evidence>
<protein>
    <recommendedName>
        <fullName evidence="1">non-specific serine/threonine protein kinase</fullName>
        <ecNumber evidence="1">2.7.11.1</ecNumber>
    </recommendedName>
</protein>
<evidence type="ECO:0000256" key="8">
    <source>
        <dbReference type="SAM" id="MobiDB-lite"/>
    </source>
</evidence>
<accession>A0A662YTU6</accession>
<dbReference type="GO" id="GO:0005737">
    <property type="term" value="C:cytoplasm"/>
    <property type="evidence" value="ECO:0007669"/>
    <property type="project" value="TreeGrafter"/>
</dbReference>
<keyword evidence="2" id="KW-0723">Serine/threonine-protein kinase</keyword>
<dbReference type="PANTHER" id="PTHR24346:SF86">
    <property type="entry name" value="NUAK FAMILY SNF1-LIKE KINASE 1"/>
    <property type="match status" value="1"/>
</dbReference>
<feature type="binding site" evidence="7">
    <location>
        <position position="77"/>
    </location>
    <ligand>
        <name>ATP</name>
        <dbReference type="ChEBI" id="CHEBI:30616"/>
    </ligand>
</feature>
<dbReference type="Pfam" id="PF00069">
    <property type="entry name" value="Pkinase"/>
    <property type="match status" value="2"/>
</dbReference>
<feature type="region of interest" description="Disordered" evidence="8">
    <location>
        <begin position="1"/>
        <end position="37"/>
    </location>
</feature>
<dbReference type="SUPFAM" id="SSF56112">
    <property type="entry name" value="Protein kinase-like (PK-like)"/>
    <property type="match status" value="1"/>
</dbReference>
<gene>
    <name evidence="10" type="ORF">EOD39_11218</name>
</gene>
<feature type="compositionally biased region" description="Low complexity" evidence="8">
    <location>
        <begin position="898"/>
        <end position="913"/>
    </location>
</feature>
<evidence type="ECO:0000256" key="2">
    <source>
        <dbReference type="ARBA" id="ARBA00022527"/>
    </source>
</evidence>
<dbReference type="AlphaFoldDB" id="A0A662YTU6"/>
<reference evidence="10 11" key="1">
    <citation type="submission" date="2019-01" db="EMBL/GenBank/DDBJ databases">
        <title>Draft Genome and Complete Hox-Cluster Characterization of the Sterlet Sturgeon (Acipenser ruthenus).</title>
        <authorList>
            <person name="Wei Q."/>
        </authorList>
    </citation>
    <scope>NUCLEOTIDE SEQUENCE [LARGE SCALE GENOMIC DNA]</scope>
    <source>
        <strain evidence="10">WHYD16114868_AA</strain>
        <tissue evidence="10">Blood</tissue>
    </source>
</reference>
<feature type="domain" description="Protein kinase" evidence="9">
    <location>
        <begin position="44"/>
        <end position="749"/>
    </location>
</feature>